<evidence type="ECO:0000256" key="2">
    <source>
        <dbReference type="ARBA" id="ARBA00022448"/>
    </source>
</evidence>
<dbReference type="Gene3D" id="2.60.40.1120">
    <property type="entry name" value="Carboxypeptidase-like, regulatory domain"/>
    <property type="match status" value="1"/>
</dbReference>
<evidence type="ECO:0000256" key="4">
    <source>
        <dbReference type="ARBA" id="ARBA00022692"/>
    </source>
</evidence>
<evidence type="ECO:0000313" key="13">
    <source>
        <dbReference type="Proteomes" id="UP001589605"/>
    </source>
</evidence>
<name>A0ABV5EWQ5_9FLAO</name>
<dbReference type="Pfam" id="PF13715">
    <property type="entry name" value="CarbopepD_reg_2"/>
    <property type="match status" value="1"/>
</dbReference>
<dbReference type="Gene3D" id="2.40.170.20">
    <property type="entry name" value="TonB-dependent receptor, beta-barrel domain"/>
    <property type="match status" value="1"/>
</dbReference>
<dbReference type="NCBIfam" id="TIGR04057">
    <property type="entry name" value="SusC_RagA_signa"/>
    <property type="match status" value="1"/>
</dbReference>
<evidence type="ECO:0000256" key="1">
    <source>
        <dbReference type="ARBA" id="ARBA00004571"/>
    </source>
</evidence>
<dbReference type="InterPro" id="IPR000531">
    <property type="entry name" value="Beta-barrel_TonB"/>
</dbReference>
<dbReference type="PROSITE" id="PS52016">
    <property type="entry name" value="TONB_DEPENDENT_REC_3"/>
    <property type="match status" value="1"/>
</dbReference>
<keyword evidence="3 8" id="KW-1134">Transmembrane beta strand</keyword>
<dbReference type="Proteomes" id="UP001589605">
    <property type="component" value="Unassembled WGS sequence"/>
</dbReference>
<comment type="similarity">
    <text evidence="8 9">Belongs to the TonB-dependent receptor family.</text>
</comment>
<dbReference type="InterPro" id="IPR039426">
    <property type="entry name" value="TonB-dep_rcpt-like"/>
</dbReference>
<evidence type="ECO:0000256" key="9">
    <source>
        <dbReference type="RuleBase" id="RU003357"/>
    </source>
</evidence>
<dbReference type="InterPro" id="IPR008969">
    <property type="entry name" value="CarboxyPept-like_regulatory"/>
</dbReference>
<keyword evidence="13" id="KW-1185">Reference proteome</keyword>
<accession>A0ABV5EWQ5</accession>
<keyword evidence="4 8" id="KW-0812">Transmembrane</keyword>
<evidence type="ECO:0000259" key="11">
    <source>
        <dbReference type="Pfam" id="PF07715"/>
    </source>
</evidence>
<dbReference type="Pfam" id="PF07715">
    <property type="entry name" value="Plug"/>
    <property type="match status" value="1"/>
</dbReference>
<feature type="domain" description="TonB-dependent receptor-like beta-barrel" evidence="10">
    <location>
        <begin position="449"/>
        <end position="837"/>
    </location>
</feature>
<dbReference type="NCBIfam" id="TIGR04056">
    <property type="entry name" value="OMP_RagA_SusC"/>
    <property type="match status" value="1"/>
</dbReference>
<keyword evidence="2 8" id="KW-0813">Transport</keyword>
<gene>
    <name evidence="12" type="ORF">ACFFVB_00870</name>
</gene>
<dbReference type="InterPro" id="IPR023996">
    <property type="entry name" value="TonB-dep_OMP_SusC/RagA"/>
</dbReference>
<dbReference type="SUPFAM" id="SSF56935">
    <property type="entry name" value="Porins"/>
    <property type="match status" value="1"/>
</dbReference>
<dbReference type="InterPro" id="IPR036942">
    <property type="entry name" value="Beta-barrel_TonB_sf"/>
</dbReference>
<keyword evidence="5 9" id="KW-0798">TonB box</keyword>
<comment type="subcellular location">
    <subcellularLocation>
        <location evidence="1 8">Cell outer membrane</location>
        <topology evidence="1 8">Multi-pass membrane protein</topology>
    </subcellularLocation>
</comment>
<evidence type="ECO:0000313" key="12">
    <source>
        <dbReference type="EMBL" id="MFB9051617.1"/>
    </source>
</evidence>
<evidence type="ECO:0000256" key="3">
    <source>
        <dbReference type="ARBA" id="ARBA00022452"/>
    </source>
</evidence>
<comment type="caution">
    <text evidence="12">The sequence shown here is derived from an EMBL/GenBank/DDBJ whole genome shotgun (WGS) entry which is preliminary data.</text>
</comment>
<dbReference type="EMBL" id="JBHMEZ010000001">
    <property type="protein sequence ID" value="MFB9051617.1"/>
    <property type="molecule type" value="Genomic_DNA"/>
</dbReference>
<dbReference type="SUPFAM" id="SSF49464">
    <property type="entry name" value="Carboxypeptidase regulatory domain-like"/>
    <property type="match status" value="1"/>
</dbReference>
<sequence>MLNIQDATIIEVFESIESQTSLNFIFPDEVRDIKKTVSYTNRITNVSDVLEQLVVQMNIGYSISNNTVSVRIKKQNELETPFLSRGLVTDENNLPIPGVDVLLKGTETGTISDFDGKFELEINSVNDILVFTHIGYNKKELKASSYIQVQMVENITGLDEILVIGYGEQKKRDVTGAVASVNEKDFSEIPVSNPLSAIKGKVAGVDVFNSSNEPGSSVSISIRGDNSIGANNNPLIVLDGIPLNTGFDDINPNDIASMEVLKDASATAIYGSRASNGVILITTKRGKSGETSTTFSTYYGITTPINSLDLMNGEEFAQLRREANRTVTANGSYPDDEDIFDNIALASIEKGTDTDWQDFIYHPGNKENYQLSITGGKENTQFATSLNFYQESGVVDNADYQRGSIRINLDHKVNAFKVGVSSFLSRSKQNVVQNDLYDNVLRLSPLGIAYNDDGSIRYRPTNDESQRVNPLSDLANSLDERYVTHVFASIYGEYKFDDHLSYRLNIGPDLEIGNRGYFYGSETTNNQGGLSSAGISDSDTFSFTIENILNYSNTFGEKHQFSATAVQSFQTQTSKTNYSNVKNLPYDSQGYHNLATAGEVSSVGSNYKDWDLVSFTGRINYQYDDRYLFTATARADGSSRFSEGNKWGFFPSAALAWRVSEEAFFDNVSKNVISDLKFRVSYGETGNTGIDPYQTFSVLEKKQYMFGDNGVIGFIPNSVSNPNLTWETTKQFNVGLDFQFWKQRLSGSVNYYIANTDDLLLPRSLPSSSGFSTILENIGSTQNKGIEASLSINNIISTANFNWNIDLNVSKNTNKITELYGDGTDDVGNEWFLGNPINVFYDYNKLGIWQLDEAELAVSYGFEPGQIKVQDVNEDGVINADDRMVLGSSTPDWIGGLTNRLYYKGFGFSFVLYTRQNVKTYSEWYGNNNRLAGRYNNLDVDYWTPENPTNENPRPNVSQESVYLGSTLAYKDVSFVRVRNIVLSYALPSPVLEKLKIKELTFNVTADNPFTFTSYNGLDPEFESNGERALYPSVKTLSMGLNLTF</sequence>
<dbReference type="RefSeq" id="WP_382380213.1">
    <property type="nucleotide sequence ID" value="NZ_JBHMEZ010000001.1"/>
</dbReference>
<evidence type="ECO:0000256" key="8">
    <source>
        <dbReference type="PROSITE-ProRule" id="PRU01360"/>
    </source>
</evidence>
<evidence type="ECO:0000256" key="7">
    <source>
        <dbReference type="ARBA" id="ARBA00023237"/>
    </source>
</evidence>
<proteinExistence type="inferred from homology"/>
<evidence type="ECO:0000256" key="5">
    <source>
        <dbReference type="ARBA" id="ARBA00023077"/>
    </source>
</evidence>
<organism evidence="12 13">
    <name type="scientific">Formosa undariae</name>
    <dbReference type="NCBI Taxonomy" id="1325436"/>
    <lineage>
        <taxon>Bacteria</taxon>
        <taxon>Pseudomonadati</taxon>
        <taxon>Bacteroidota</taxon>
        <taxon>Flavobacteriia</taxon>
        <taxon>Flavobacteriales</taxon>
        <taxon>Flavobacteriaceae</taxon>
        <taxon>Formosa</taxon>
    </lineage>
</organism>
<dbReference type="Gene3D" id="2.170.130.10">
    <property type="entry name" value="TonB-dependent receptor, plug domain"/>
    <property type="match status" value="1"/>
</dbReference>
<feature type="domain" description="TonB-dependent receptor plug" evidence="11">
    <location>
        <begin position="170"/>
        <end position="278"/>
    </location>
</feature>
<keyword evidence="6 8" id="KW-0472">Membrane</keyword>
<dbReference type="InterPro" id="IPR037066">
    <property type="entry name" value="Plug_dom_sf"/>
</dbReference>
<protein>
    <submittedName>
        <fullName evidence="12">SusC/RagA family TonB-linked outer membrane protein</fullName>
    </submittedName>
</protein>
<evidence type="ECO:0000256" key="6">
    <source>
        <dbReference type="ARBA" id="ARBA00023136"/>
    </source>
</evidence>
<dbReference type="InterPro" id="IPR023997">
    <property type="entry name" value="TonB-dep_OMP_SusC/RagA_CS"/>
</dbReference>
<reference evidence="12 13" key="1">
    <citation type="submission" date="2024-09" db="EMBL/GenBank/DDBJ databases">
        <authorList>
            <person name="Sun Q."/>
            <person name="Mori K."/>
        </authorList>
    </citation>
    <scope>NUCLEOTIDE SEQUENCE [LARGE SCALE GENOMIC DNA]</scope>
    <source>
        <strain evidence="12 13">CECT 8286</strain>
    </source>
</reference>
<keyword evidence="7 8" id="KW-0998">Cell outer membrane</keyword>
<dbReference type="InterPro" id="IPR012910">
    <property type="entry name" value="Plug_dom"/>
</dbReference>
<evidence type="ECO:0000259" key="10">
    <source>
        <dbReference type="Pfam" id="PF00593"/>
    </source>
</evidence>
<dbReference type="Pfam" id="PF00593">
    <property type="entry name" value="TonB_dep_Rec_b-barrel"/>
    <property type="match status" value="1"/>
</dbReference>